<gene>
    <name evidence="1" type="ORF">MAR_035432</name>
</gene>
<reference evidence="1" key="1">
    <citation type="submission" date="2022-11" db="EMBL/GenBank/DDBJ databases">
        <title>Centuries of genome instability and evolution in soft-shell clam transmissible cancer (bioRxiv).</title>
        <authorList>
            <person name="Hart S.F.M."/>
            <person name="Yonemitsu M.A."/>
            <person name="Giersch R.M."/>
            <person name="Beal B.F."/>
            <person name="Arriagada G."/>
            <person name="Davis B.W."/>
            <person name="Ostrander E.A."/>
            <person name="Goff S.P."/>
            <person name="Metzger M.J."/>
        </authorList>
    </citation>
    <scope>NUCLEOTIDE SEQUENCE</scope>
    <source>
        <strain evidence="1">MELC-2E11</strain>
        <tissue evidence="1">Siphon/mantle</tissue>
    </source>
</reference>
<keyword evidence="2" id="KW-1185">Reference proteome</keyword>
<proteinExistence type="predicted"/>
<dbReference type="EMBL" id="CP111018">
    <property type="protein sequence ID" value="WAR10356.1"/>
    <property type="molecule type" value="Genomic_DNA"/>
</dbReference>
<name>A0ABY7ENP3_MYAAR</name>
<organism evidence="1 2">
    <name type="scientific">Mya arenaria</name>
    <name type="common">Soft-shell clam</name>
    <dbReference type="NCBI Taxonomy" id="6604"/>
    <lineage>
        <taxon>Eukaryota</taxon>
        <taxon>Metazoa</taxon>
        <taxon>Spiralia</taxon>
        <taxon>Lophotrochozoa</taxon>
        <taxon>Mollusca</taxon>
        <taxon>Bivalvia</taxon>
        <taxon>Autobranchia</taxon>
        <taxon>Heteroconchia</taxon>
        <taxon>Euheterodonta</taxon>
        <taxon>Imparidentia</taxon>
        <taxon>Neoheterodontei</taxon>
        <taxon>Myida</taxon>
        <taxon>Myoidea</taxon>
        <taxon>Myidae</taxon>
        <taxon>Mya</taxon>
    </lineage>
</organism>
<accession>A0ABY7ENP3</accession>
<evidence type="ECO:0000313" key="2">
    <source>
        <dbReference type="Proteomes" id="UP001164746"/>
    </source>
</evidence>
<sequence>MTGKGLNQLELSMLRPALKYSLGIPFTFVLHSRMAFRRDWLLLLHEMTKFEELVIVVGLT</sequence>
<protein>
    <submittedName>
        <fullName evidence="1">Uncharacterized protein</fullName>
    </submittedName>
</protein>
<dbReference type="Proteomes" id="UP001164746">
    <property type="component" value="Chromosome 7"/>
</dbReference>
<feature type="non-terminal residue" evidence="1">
    <location>
        <position position="1"/>
    </location>
</feature>
<evidence type="ECO:0000313" key="1">
    <source>
        <dbReference type="EMBL" id="WAR10356.1"/>
    </source>
</evidence>